<evidence type="ECO:0000313" key="1">
    <source>
        <dbReference type="EMBL" id="EJX09306.1"/>
    </source>
</evidence>
<dbReference type="EMBL" id="AMCI01000421">
    <property type="protein sequence ID" value="EJX09306.1"/>
    <property type="molecule type" value="Genomic_DNA"/>
</dbReference>
<accession>J9D901</accession>
<comment type="caution">
    <text evidence="1">The sequence shown here is derived from an EMBL/GenBank/DDBJ whole genome shotgun (WGS) entry which is preliminary data.</text>
</comment>
<name>J9D901_9ZZZZ</name>
<reference evidence="1" key="1">
    <citation type="journal article" date="2012" name="PLoS ONE">
        <title>Gene sets for utilization of primary and secondary nutrition supplies in the distal gut of endangered iberian lynx.</title>
        <authorList>
            <person name="Alcaide M."/>
            <person name="Messina E."/>
            <person name="Richter M."/>
            <person name="Bargiela R."/>
            <person name="Peplies J."/>
            <person name="Huws S.A."/>
            <person name="Newbold C.J."/>
            <person name="Golyshin P.N."/>
            <person name="Simon M.A."/>
            <person name="Lopez G."/>
            <person name="Yakimov M.M."/>
            <person name="Ferrer M."/>
        </authorList>
    </citation>
    <scope>NUCLEOTIDE SEQUENCE</scope>
</reference>
<gene>
    <name evidence="1" type="ORF">EVA_02584</name>
</gene>
<organism evidence="1">
    <name type="scientific">gut metagenome</name>
    <dbReference type="NCBI Taxonomy" id="749906"/>
    <lineage>
        <taxon>unclassified sequences</taxon>
        <taxon>metagenomes</taxon>
        <taxon>organismal metagenomes</taxon>
    </lineage>
</organism>
<sequence length="35" mass="4016">MILSILTGWAQKQVVWNEPATEASNLYFDGFFKPI</sequence>
<protein>
    <submittedName>
        <fullName evidence="1">Uncharacterized protein</fullName>
    </submittedName>
</protein>
<proteinExistence type="predicted"/>
<dbReference type="AlphaFoldDB" id="J9D901"/>